<dbReference type="RefSeq" id="XP_012653639.1">
    <property type="nucleotide sequence ID" value="XM_012798185.1"/>
</dbReference>
<dbReference type="Proteomes" id="UP000009168">
    <property type="component" value="Unassembled WGS sequence"/>
</dbReference>
<name>W7XHH8_TETTS</name>
<reference evidence="2" key="1">
    <citation type="journal article" date="2006" name="PLoS Biol.">
        <title>Macronuclear genome sequence of the ciliate Tetrahymena thermophila, a model eukaryote.</title>
        <authorList>
            <person name="Eisen J.A."/>
            <person name="Coyne R.S."/>
            <person name="Wu M."/>
            <person name="Wu D."/>
            <person name="Thiagarajan M."/>
            <person name="Wortman J.R."/>
            <person name="Badger J.H."/>
            <person name="Ren Q."/>
            <person name="Amedeo P."/>
            <person name="Jones K.M."/>
            <person name="Tallon L.J."/>
            <person name="Delcher A.L."/>
            <person name="Salzberg S.L."/>
            <person name="Silva J.C."/>
            <person name="Haas B.J."/>
            <person name="Majoros W.H."/>
            <person name="Farzad M."/>
            <person name="Carlton J.M."/>
            <person name="Smith R.K. Jr."/>
            <person name="Garg J."/>
            <person name="Pearlman R.E."/>
            <person name="Karrer K.M."/>
            <person name="Sun L."/>
            <person name="Manning G."/>
            <person name="Elde N.C."/>
            <person name="Turkewitz A.P."/>
            <person name="Asai D.J."/>
            <person name="Wilkes D.E."/>
            <person name="Wang Y."/>
            <person name="Cai H."/>
            <person name="Collins K."/>
            <person name="Stewart B.A."/>
            <person name="Lee S.R."/>
            <person name="Wilamowska K."/>
            <person name="Weinberg Z."/>
            <person name="Ruzzo W.L."/>
            <person name="Wloga D."/>
            <person name="Gaertig J."/>
            <person name="Frankel J."/>
            <person name="Tsao C.-C."/>
            <person name="Gorovsky M.A."/>
            <person name="Keeling P.J."/>
            <person name="Waller R.F."/>
            <person name="Patron N.J."/>
            <person name="Cherry J.M."/>
            <person name="Stover N.A."/>
            <person name="Krieger C.J."/>
            <person name="del Toro C."/>
            <person name="Ryder H.F."/>
            <person name="Williamson S.C."/>
            <person name="Barbeau R.A."/>
            <person name="Hamilton E.P."/>
            <person name="Orias E."/>
        </authorList>
    </citation>
    <scope>NUCLEOTIDE SEQUENCE [LARGE SCALE GENOMIC DNA]</scope>
    <source>
        <strain evidence="2">SB210</strain>
    </source>
</reference>
<dbReference type="KEGG" id="tet:TTHERM_000753303"/>
<evidence type="ECO:0000313" key="2">
    <source>
        <dbReference type="Proteomes" id="UP000009168"/>
    </source>
</evidence>
<evidence type="ECO:0000313" key="1">
    <source>
        <dbReference type="EMBL" id="EWS73816.1"/>
    </source>
</evidence>
<dbReference type="InParanoid" id="W7XHH8"/>
<gene>
    <name evidence="1" type="ORF">TTHERM_000753303</name>
</gene>
<organism evidence="1 2">
    <name type="scientific">Tetrahymena thermophila (strain SB210)</name>
    <dbReference type="NCBI Taxonomy" id="312017"/>
    <lineage>
        <taxon>Eukaryota</taxon>
        <taxon>Sar</taxon>
        <taxon>Alveolata</taxon>
        <taxon>Ciliophora</taxon>
        <taxon>Intramacronucleata</taxon>
        <taxon>Oligohymenophorea</taxon>
        <taxon>Hymenostomatida</taxon>
        <taxon>Tetrahymenina</taxon>
        <taxon>Tetrahymenidae</taxon>
        <taxon>Tetrahymena</taxon>
    </lineage>
</organism>
<dbReference type="GeneID" id="24440510"/>
<proteinExistence type="predicted"/>
<sequence>MHVNIVEQVEKYLLLQKDLNNIENVALQRVQWNYISLSTYRPNLRKVWDITRNDMQFQNMVFKQ</sequence>
<keyword evidence="2" id="KW-1185">Reference proteome</keyword>
<protein>
    <submittedName>
        <fullName evidence="1">Uncharacterized protein</fullName>
    </submittedName>
</protein>
<dbReference type="EMBL" id="GG662655">
    <property type="protein sequence ID" value="EWS73816.1"/>
    <property type="molecule type" value="Genomic_DNA"/>
</dbReference>
<accession>W7XHH8</accession>
<dbReference type="AlphaFoldDB" id="W7XHH8"/>